<dbReference type="InterPro" id="IPR013078">
    <property type="entry name" value="His_Pase_superF_clade-1"/>
</dbReference>
<reference evidence="1" key="1">
    <citation type="journal article" date="2023" name="Mol. Phylogenet. Evol.">
        <title>Genome-scale phylogeny and comparative genomics of the fungal order Sordariales.</title>
        <authorList>
            <person name="Hensen N."/>
            <person name="Bonometti L."/>
            <person name="Westerberg I."/>
            <person name="Brannstrom I.O."/>
            <person name="Guillou S."/>
            <person name="Cros-Aarteil S."/>
            <person name="Calhoun S."/>
            <person name="Haridas S."/>
            <person name="Kuo A."/>
            <person name="Mondo S."/>
            <person name="Pangilinan J."/>
            <person name="Riley R."/>
            <person name="LaButti K."/>
            <person name="Andreopoulos B."/>
            <person name="Lipzen A."/>
            <person name="Chen C."/>
            <person name="Yan M."/>
            <person name="Daum C."/>
            <person name="Ng V."/>
            <person name="Clum A."/>
            <person name="Steindorff A."/>
            <person name="Ohm R.A."/>
            <person name="Martin F."/>
            <person name="Silar P."/>
            <person name="Natvig D.O."/>
            <person name="Lalanne C."/>
            <person name="Gautier V."/>
            <person name="Ament-Velasquez S.L."/>
            <person name="Kruys A."/>
            <person name="Hutchinson M.I."/>
            <person name="Powell A.J."/>
            <person name="Barry K."/>
            <person name="Miller A.N."/>
            <person name="Grigoriev I.V."/>
            <person name="Debuchy R."/>
            <person name="Gladieux P."/>
            <person name="Hiltunen Thoren M."/>
            <person name="Johannesson H."/>
        </authorList>
    </citation>
    <scope>NUCLEOTIDE SEQUENCE</scope>
    <source>
        <strain evidence="1">CBS 958.72</strain>
    </source>
</reference>
<proteinExistence type="predicted"/>
<accession>A0AAE0N5C5</accession>
<dbReference type="AlphaFoldDB" id="A0AAE0N5C5"/>
<dbReference type="EMBL" id="JAULSN010000005">
    <property type="protein sequence ID" value="KAK3370783.1"/>
    <property type="molecule type" value="Genomic_DNA"/>
</dbReference>
<dbReference type="Pfam" id="PF00300">
    <property type="entry name" value="His_Phos_1"/>
    <property type="match status" value="1"/>
</dbReference>
<dbReference type="PANTHER" id="PTHR48100">
    <property type="entry name" value="BROAD-SPECIFICITY PHOSPHATASE YOR283W-RELATED"/>
    <property type="match status" value="1"/>
</dbReference>
<dbReference type="SUPFAM" id="SSF53254">
    <property type="entry name" value="Phosphoglycerate mutase-like"/>
    <property type="match status" value="1"/>
</dbReference>
<evidence type="ECO:0000313" key="1">
    <source>
        <dbReference type="EMBL" id="KAK3370783.1"/>
    </source>
</evidence>
<keyword evidence="2" id="KW-1185">Reference proteome</keyword>
<dbReference type="Proteomes" id="UP001287356">
    <property type="component" value="Unassembled WGS sequence"/>
</dbReference>
<dbReference type="PANTHER" id="PTHR48100:SF1">
    <property type="entry name" value="HISTIDINE PHOSPHATASE FAMILY PROTEIN-RELATED"/>
    <property type="match status" value="1"/>
</dbReference>
<gene>
    <name evidence="1" type="ORF">B0T24DRAFT_627038</name>
</gene>
<dbReference type="InterPro" id="IPR050275">
    <property type="entry name" value="PGM_Phosphatase"/>
</dbReference>
<dbReference type="SMART" id="SM00855">
    <property type="entry name" value="PGAM"/>
    <property type="match status" value="1"/>
</dbReference>
<organism evidence="1 2">
    <name type="scientific">Lasiosphaeria ovina</name>
    <dbReference type="NCBI Taxonomy" id="92902"/>
    <lineage>
        <taxon>Eukaryota</taxon>
        <taxon>Fungi</taxon>
        <taxon>Dikarya</taxon>
        <taxon>Ascomycota</taxon>
        <taxon>Pezizomycotina</taxon>
        <taxon>Sordariomycetes</taxon>
        <taxon>Sordariomycetidae</taxon>
        <taxon>Sordariales</taxon>
        <taxon>Lasiosphaeriaceae</taxon>
        <taxon>Lasiosphaeria</taxon>
    </lineage>
</organism>
<comment type="caution">
    <text evidence="1">The sequence shown here is derived from an EMBL/GenBank/DDBJ whole genome shotgun (WGS) entry which is preliminary data.</text>
</comment>
<name>A0AAE0N5C5_9PEZI</name>
<dbReference type="CDD" id="cd07067">
    <property type="entry name" value="HP_PGM_like"/>
    <property type="match status" value="1"/>
</dbReference>
<dbReference type="InterPro" id="IPR029033">
    <property type="entry name" value="His_PPase_superfam"/>
</dbReference>
<dbReference type="GO" id="GO:0016791">
    <property type="term" value="F:phosphatase activity"/>
    <property type="evidence" value="ECO:0007669"/>
    <property type="project" value="TreeGrafter"/>
</dbReference>
<evidence type="ECO:0000313" key="2">
    <source>
        <dbReference type="Proteomes" id="UP001287356"/>
    </source>
</evidence>
<dbReference type="GO" id="GO:0005737">
    <property type="term" value="C:cytoplasm"/>
    <property type="evidence" value="ECO:0007669"/>
    <property type="project" value="TreeGrafter"/>
</dbReference>
<dbReference type="Gene3D" id="3.40.50.1240">
    <property type="entry name" value="Phosphoglycerate mutase-like"/>
    <property type="match status" value="1"/>
</dbReference>
<sequence length="325" mass="36005">MLASTIVQALASMPCPGLAIEASMAASAPKLKYTAVTGFFKHSDEPAIPSFESVTLPGLGLIDRAYETDDTFDPRREKQPWERFVHYLGHLNSPGAAADKAVAYKLIYAARHGEGYHNVMEAKVGTVEWEAHWARLDDDGTTTWSDASLTPTGIREARAIQVFWADAASSFKLPLAPRHYVSPLARCLETCELAFMGLAVPDAPVPPFKPIIKELVRERLGVHTCDRRRSRTWIAENHPLFAFEDGFAEADEMWNPDVRETLEEHAVRVERFLDDLFANDRDSDIVSLTAHSGTILALYFAIGHPEVRLAPGTVVPVLIKAEVVE</sequence>
<protein>
    <submittedName>
        <fullName evidence="1">Histidine phosphatase superfamily</fullName>
    </submittedName>
</protein>
<reference evidence="1" key="2">
    <citation type="submission" date="2023-06" db="EMBL/GenBank/DDBJ databases">
        <authorList>
            <consortium name="Lawrence Berkeley National Laboratory"/>
            <person name="Haridas S."/>
            <person name="Hensen N."/>
            <person name="Bonometti L."/>
            <person name="Westerberg I."/>
            <person name="Brannstrom I.O."/>
            <person name="Guillou S."/>
            <person name="Cros-Aarteil S."/>
            <person name="Calhoun S."/>
            <person name="Kuo A."/>
            <person name="Mondo S."/>
            <person name="Pangilinan J."/>
            <person name="Riley R."/>
            <person name="Labutti K."/>
            <person name="Andreopoulos B."/>
            <person name="Lipzen A."/>
            <person name="Chen C."/>
            <person name="Yanf M."/>
            <person name="Daum C."/>
            <person name="Ng V."/>
            <person name="Clum A."/>
            <person name="Steindorff A."/>
            <person name="Ohm R."/>
            <person name="Martin F."/>
            <person name="Silar P."/>
            <person name="Natvig D."/>
            <person name="Lalanne C."/>
            <person name="Gautier V."/>
            <person name="Ament-Velasquez S.L."/>
            <person name="Kruys A."/>
            <person name="Hutchinson M.I."/>
            <person name="Powell A.J."/>
            <person name="Barry K."/>
            <person name="Miller A.N."/>
            <person name="Grigoriev I.V."/>
            <person name="Debuchy R."/>
            <person name="Gladieux P."/>
            <person name="Thoren M.H."/>
            <person name="Johannesson H."/>
        </authorList>
    </citation>
    <scope>NUCLEOTIDE SEQUENCE</scope>
    <source>
        <strain evidence="1">CBS 958.72</strain>
    </source>
</reference>